<evidence type="ECO:0000313" key="1">
    <source>
        <dbReference type="EnsemblPlants" id="TraesCS1B02G409700.1.cds1"/>
    </source>
</evidence>
<protein>
    <submittedName>
        <fullName evidence="1">Uncharacterized protein</fullName>
    </submittedName>
</protein>
<dbReference type="Gramene" id="TraesCS1B02G409700.1">
    <property type="protein sequence ID" value="TraesCS1B02G409700.1.cds1"/>
    <property type="gene ID" value="TraesCS1B02G409700"/>
</dbReference>
<dbReference type="Gramene" id="TraesROB_scaffold_007696_01G000500.1">
    <property type="protein sequence ID" value="TraesROB_scaffold_007696_01G000500.1"/>
    <property type="gene ID" value="TraesROB_scaffold_007696_01G000500"/>
</dbReference>
<dbReference type="Gramene" id="TraesWEE_scaffold_023676_01G000800.1">
    <property type="protein sequence ID" value="TraesWEE_scaffold_023676_01G000800.1"/>
    <property type="gene ID" value="TraesWEE_scaffold_023676_01G000800"/>
</dbReference>
<evidence type="ECO:0000313" key="2">
    <source>
        <dbReference type="Proteomes" id="UP000019116"/>
    </source>
</evidence>
<dbReference type="OrthoDB" id="651676at2759"/>
<dbReference type="EnsemblPlants" id="TraesCS1B02G409700.1">
    <property type="protein sequence ID" value="TraesCS1B02G409700.1.cds1"/>
    <property type="gene ID" value="TraesCS1B02G409700"/>
</dbReference>
<dbReference type="Proteomes" id="UP000019116">
    <property type="component" value="Chromosome 1B"/>
</dbReference>
<sequence>MGNVLPLPRACRETRVVDATVAGARRVKRMERPAAAKNIVDGADQHGVLEKEVECRVEDGGVRVKVLMTRKEAAAFMARLEEQAAAESESRTGAIGRGFAMSPCEVAWRPRLETIPETY</sequence>
<dbReference type="Gramene" id="TraesARI1B03G00382140.1">
    <property type="protein sequence ID" value="TraesARI1B03G00382140.1.CDS1"/>
    <property type="gene ID" value="TraesARI1B03G00382140"/>
</dbReference>
<proteinExistence type="predicted"/>
<keyword evidence="2" id="KW-1185">Reference proteome</keyword>
<dbReference type="Gramene" id="TraesCS1B03G1102600.1">
    <property type="protein sequence ID" value="TraesCS1B03G1102600.1.CDS1"/>
    <property type="gene ID" value="TraesCS1B03G1102600"/>
</dbReference>
<dbReference type="Gramene" id="TraesNOR1B03G00382770.1">
    <property type="protein sequence ID" value="TraesNOR1B03G00382770.1.CDS1"/>
    <property type="gene ID" value="TraesNOR1B03G00382770"/>
</dbReference>
<dbReference type="Gramene" id="TraesLAC1B03G00381820.1">
    <property type="protein sequence ID" value="TraesLAC1B03G00381820.1.CDS1"/>
    <property type="gene ID" value="TraesLAC1B03G00381820"/>
</dbReference>
<dbReference type="Gramene" id="TraesLDM1B03G00378430.1">
    <property type="protein sequence ID" value="TraesLDM1B03G00378430.1.CDS1"/>
    <property type="gene ID" value="TraesLDM1B03G00378430"/>
</dbReference>
<name>A0A3B5Z527_WHEAT</name>
<reference evidence="1" key="2">
    <citation type="submission" date="2018-10" db="UniProtKB">
        <authorList>
            <consortium name="EnsemblPlants"/>
        </authorList>
    </citation>
    <scope>IDENTIFICATION</scope>
</reference>
<dbReference type="Gramene" id="TraesJAG1B03G00377890.1">
    <property type="protein sequence ID" value="TraesJAG1B03G00377890.1.CDS1"/>
    <property type="gene ID" value="TraesJAG1B03G00377890"/>
</dbReference>
<accession>A0A3B5Z527</accession>
<dbReference type="AlphaFoldDB" id="A0A3B5Z527"/>
<reference evidence="1" key="1">
    <citation type="submission" date="2018-08" db="EMBL/GenBank/DDBJ databases">
        <authorList>
            <person name="Rossello M."/>
        </authorList>
    </citation>
    <scope>NUCLEOTIDE SEQUENCE [LARGE SCALE GENOMIC DNA]</scope>
    <source>
        <strain evidence="1">cv. Chinese Spring</strain>
    </source>
</reference>
<dbReference type="Gramene" id="TraesSTA1B03G00377100.1">
    <property type="protein sequence ID" value="TraesSTA1B03G00377100.1.CDS1"/>
    <property type="gene ID" value="TraesSTA1B03G00377100"/>
</dbReference>
<organism evidence="1">
    <name type="scientific">Triticum aestivum</name>
    <name type="common">Wheat</name>
    <dbReference type="NCBI Taxonomy" id="4565"/>
    <lineage>
        <taxon>Eukaryota</taxon>
        <taxon>Viridiplantae</taxon>
        <taxon>Streptophyta</taxon>
        <taxon>Embryophyta</taxon>
        <taxon>Tracheophyta</taxon>
        <taxon>Spermatophyta</taxon>
        <taxon>Magnoliopsida</taxon>
        <taxon>Liliopsida</taxon>
        <taxon>Poales</taxon>
        <taxon>Poaceae</taxon>
        <taxon>BOP clade</taxon>
        <taxon>Pooideae</taxon>
        <taxon>Triticodae</taxon>
        <taxon>Triticeae</taxon>
        <taxon>Triticinae</taxon>
        <taxon>Triticum</taxon>
    </lineage>
</organism>